<comment type="caution">
    <text evidence="2">The sequence shown here is derived from an EMBL/GenBank/DDBJ whole genome shotgun (WGS) entry which is preliminary data.</text>
</comment>
<dbReference type="AlphaFoldDB" id="A0A822YBZ1"/>
<dbReference type="Proteomes" id="UP000607653">
    <property type="component" value="Unassembled WGS sequence"/>
</dbReference>
<proteinExistence type="predicted"/>
<name>A0A822YBZ1_NELNU</name>
<feature type="region of interest" description="Disordered" evidence="1">
    <location>
        <begin position="1"/>
        <end position="74"/>
    </location>
</feature>
<protein>
    <submittedName>
        <fullName evidence="2">Uncharacterized protein</fullName>
    </submittedName>
</protein>
<dbReference type="EMBL" id="DUZY01000002">
    <property type="protein sequence ID" value="DAD29643.1"/>
    <property type="molecule type" value="Genomic_DNA"/>
</dbReference>
<evidence type="ECO:0000313" key="2">
    <source>
        <dbReference type="EMBL" id="DAD29643.1"/>
    </source>
</evidence>
<gene>
    <name evidence="2" type="ORF">HUJ06_031111</name>
</gene>
<feature type="compositionally biased region" description="Pro residues" evidence="1">
    <location>
        <begin position="1"/>
        <end position="24"/>
    </location>
</feature>
<keyword evidence="3" id="KW-1185">Reference proteome</keyword>
<evidence type="ECO:0000313" key="3">
    <source>
        <dbReference type="Proteomes" id="UP000607653"/>
    </source>
</evidence>
<organism evidence="2 3">
    <name type="scientific">Nelumbo nucifera</name>
    <name type="common">Sacred lotus</name>
    <dbReference type="NCBI Taxonomy" id="4432"/>
    <lineage>
        <taxon>Eukaryota</taxon>
        <taxon>Viridiplantae</taxon>
        <taxon>Streptophyta</taxon>
        <taxon>Embryophyta</taxon>
        <taxon>Tracheophyta</taxon>
        <taxon>Spermatophyta</taxon>
        <taxon>Magnoliopsida</taxon>
        <taxon>Proteales</taxon>
        <taxon>Nelumbonaceae</taxon>
        <taxon>Nelumbo</taxon>
    </lineage>
</organism>
<reference evidence="2 3" key="1">
    <citation type="journal article" date="2020" name="Mol. Biol. Evol.">
        <title>Distinct Expression and Methylation Patterns for Genes with Different Fates following a Single Whole-Genome Duplication in Flowering Plants.</title>
        <authorList>
            <person name="Shi T."/>
            <person name="Rahmani R.S."/>
            <person name="Gugger P.F."/>
            <person name="Wang M."/>
            <person name="Li H."/>
            <person name="Zhang Y."/>
            <person name="Li Z."/>
            <person name="Wang Q."/>
            <person name="Van de Peer Y."/>
            <person name="Marchal K."/>
            <person name="Chen J."/>
        </authorList>
    </citation>
    <scope>NUCLEOTIDE SEQUENCE [LARGE SCALE GENOMIC DNA]</scope>
    <source>
        <tissue evidence="2">Leaf</tissue>
    </source>
</reference>
<evidence type="ECO:0000256" key="1">
    <source>
        <dbReference type="SAM" id="MobiDB-lite"/>
    </source>
</evidence>
<sequence>MPLPEVGIPNPPLAPPSQIPPRPNLGPEFQGSPIPSPSILDILIPRPSDVVPPQPLDQIPPRPPSIDPLPSLPPNIIPPTGPFVVLLQLVGEL</sequence>
<feature type="compositionally biased region" description="Low complexity" evidence="1">
    <location>
        <begin position="37"/>
        <end position="49"/>
    </location>
</feature>
<accession>A0A822YBZ1</accession>
<feature type="compositionally biased region" description="Pro residues" evidence="1">
    <location>
        <begin position="50"/>
        <end position="74"/>
    </location>
</feature>